<keyword evidence="3" id="KW-1185">Reference proteome</keyword>
<proteinExistence type="predicted"/>
<evidence type="ECO:0000256" key="1">
    <source>
        <dbReference type="SAM" id="MobiDB-lite"/>
    </source>
</evidence>
<protein>
    <submittedName>
        <fullName evidence="2">Uncharacterized protein</fullName>
    </submittedName>
</protein>
<dbReference type="Proteomes" id="UP001469553">
    <property type="component" value="Unassembled WGS sequence"/>
</dbReference>
<feature type="region of interest" description="Disordered" evidence="1">
    <location>
        <begin position="19"/>
        <end position="69"/>
    </location>
</feature>
<reference evidence="2 3" key="1">
    <citation type="submission" date="2021-06" db="EMBL/GenBank/DDBJ databases">
        <authorList>
            <person name="Palmer J.M."/>
        </authorList>
    </citation>
    <scope>NUCLEOTIDE SEQUENCE [LARGE SCALE GENOMIC DNA]</scope>
    <source>
        <strain evidence="2 3">AS_MEX2019</strain>
        <tissue evidence="2">Muscle</tissue>
    </source>
</reference>
<feature type="compositionally biased region" description="Polar residues" evidence="1">
    <location>
        <begin position="32"/>
        <end position="50"/>
    </location>
</feature>
<dbReference type="EMBL" id="JAHRIP010056788">
    <property type="protein sequence ID" value="MEQ2302475.1"/>
    <property type="molecule type" value="Genomic_DNA"/>
</dbReference>
<comment type="caution">
    <text evidence="2">The sequence shown here is derived from an EMBL/GenBank/DDBJ whole genome shotgun (WGS) entry which is preliminary data.</text>
</comment>
<evidence type="ECO:0000313" key="3">
    <source>
        <dbReference type="Proteomes" id="UP001469553"/>
    </source>
</evidence>
<organism evidence="2 3">
    <name type="scientific">Ameca splendens</name>
    <dbReference type="NCBI Taxonomy" id="208324"/>
    <lineage>
        <taxon>Eukaryota</taxon>
        <taxon>Metazoa</taxon>
        <taxon>Chordata</taxon>
        <taxon>Craniata</taxon>
        <taxon>Vertebrata</taxon>
        <taxon>Euteleostomi</taxon>
        <taxon>Actinopterygii</taxon>
        <taxon>Neopterygii</taxon>
        <taxon>Teleostei</taxon>
        <taxon>Neoteleostei</taxon>
        <taxon>Acanthomorphata</taxon>
        <taxon>Ovalentaria</taxon>
        <taxon>Atherinomorphae</taxon>
        <taxon>Cyprinodontiformes</taxon>
        <taxon>Goodeidae</taxon>
        <taxon>Ameca</taxon>
    </lineage>
</organism>
<sequence length="136" mass="15338">MIKFRKVVETQDQTIANLALTQTDPQGPAVSMAQSQNRSLGRNSDKSSSGIKKWPQQDGRAIAHARDQNELRKTTVAQAVCWMKMTSSSYSSSAAMVRSGSNQHELLHKLQRGEIKIFTKRRPLLQKANRVFILVW</sequence>
<name>A0ABV0Z9B6_9TELE</name>
<evidence type="ECO:0000313" key="2">
    <source>
        <dbReference type="EMBL" id="MEQ2302475.1"/>
    </source>
</evidence>
<gene>
    <name evidence="2" type="ORF">AMECASPLE_007163</name>
</gene>
<accession>A0ABV0Z9B6</accession>